<dbReference type="AlphaFoldDB" id="D0LVM7"/>
<gene>
    <name evidence="2" type="ordered locus">Hoch_6882</name>
</gene>
<keyword evidence="3" id="KW-1185">Reference proteome</keyword>
<feature type="compositionally biased region" description="Basic and acidic residues" evidence="1">
    <location>
        <begin position="290"/>
        <end position="300"/>
    </location>
</feature>
<dbReference type="HOGENOM" id="CLU_599598_0_0_7"/>
<feature type="compositionally biased region" description="Acidic residues" evidence="1">
    <location>
        <begin position="392"/>
        <end position="401"/>
    </location>
</feature>
<sequence length="456" mass="46983">MTHPKDIDKSDTQAAEPAEDALLLVDLLYGELDDAARERAEARLREDEGLAEEYAGLSSVRALMRDLPDEEPPDALTAKILHAAASQHASAPVRAATREGADEESPSLWARIQQLFMPLVMNPGLAAAASVALIAGATGLLYVSGNLAPKHEMVTAASDEAAAPMPMGEAKAENKALGDGAEYADGDDAEGGEFAGALEPEPEMVAELEAPADTAAATGRGGGDGLAQAPAEKDSAASATSEVGSKRARTSVARRQLSKPAPSADMAFGDKASAADRDSAFVGGLAAKGENAKLDERKYAQEPPPAPVARSEEQSASLGSSTAAKKKITPSKSAPAAAPPPPAPQQRARVAEEVATADAAEDEAPSRATRQAPEGNRSGSGGAAPGTAAGAEADDAGDDNEEVRGWYERALEAAKKGNCGSVRVLGRRVQKSNRVFYRDVFAKDERLARCLAGASK</sequence>
<protein>
    <submittedName>
        <fullName evidence="2">Uncharacterized protein</fullName>
    </submittedName>
</protein>
<evidence type="ECO:0000313" key="3">
    <source>
        <dbReference type="Proteomes" id="UP000001880"/>
    </source>
</evidence>
<evidence type="ECO:0000256" key="1">
    <source>
        <dbReference type="SAM" id="MobiDB-lite"/>
    </source>
</evidence>
<feature type="region of interest" description="Disordered" evidence="1">
    <location>
        <begin position="215"/>
        <end position="275"/>
    </location>
</feature>
<accession>D0LVM7</accession>
<dbReference type="EMBL" id="CP001804">
    <property type="protein sequence ID" value="ACY19345.1"/>
    <property type="molecule type" value="Genomic_DNA"/>
</dbReference>
<dbReference type="KEGG" id="hoh:Hoch_6882"/>
<dbReference type="RefSeq" id="WP_012831937.1">
    <property type="nucleotide sequence ID" value="NC_013440.1"/>
</dbReference>
<dbReference type="Proteomes" id="UP000001880">
    <property type="component" value="Chromosome"/>
</dbReference>
<organism evidence="2 3">
    <name type="scientific">Haliangium ochraceum (strain DSM 14365 / JCM 11303 / SMP-2)</name>
    <dbReference type="NCBI Taxonomy" id="502025"/>
    <lineage>
        <taxon>Bacteria</taxon>
        <taxon>Pseudomonadati</taxon>
        <taxon>Myxococcota</taxon>
        <taxon>Polyangia</taxon>
        <taxon>Haliangiales</taxon>
        <taxon>Kofleriaceae</taxon>
        <taxon>Haliangium</taxon>
    </lineage>
</organism>
<reference evidence="2 3" key="1">
    <citation type="journal article" date="2010" name="Stand. Genomic Sci.">
        <title>Complete genome sequence of Haliangium ochraceum type strain (SMP-2).</title>
        <authorList>
            <consortium name="US DOE Joint Genome Institute (JGI-PGF)"/>
            <person name="Ivanova N."/>
            <person name="Daum C."/>
            <person name="Lang E."/>
            <person name="Abt B."/>
            <person name="Kopitz M."/>
            <person name="Saunders E."/>
            <person name="Lapidus A."/>
            <person name="Lucas S."/>
            <person name="Glavina Del Rio T."/>
            <person name="Nolan M."/>
            <person name="Tice H."/>
            <person name="Copeland A."/>
            <person name="Cheng J.F."/>
            <person name="Chen F."/>
            <person name="Bruce D."/>
            <person name="Goodwin L."/>
            <person name="Pitluck S."/>
            <person name="Mavromatis K."/>
            <person name="Pati A."/>
            <person name="Mikhailova N."/>
            <person name="Chen A."/>
            <person name="Palaniappan K."/>
            <person name="Land M."/>
            <person name="Hauser L."/>
            <person name="Chang Y.J."/>
            <person name="Jeffries C.D."/>
            <person name="Detter J.C."/>
            <person name="Brettin T."/>
            <person name="Rohde M."/>
            <person name="Goker M."/>
            <person name="Bristow J."/>
            <person name="Markowitz V."/>
            <person name="Eisen J.A."/>
            <person name="Hugenholtz P."/>
            <person name="Kyrpides N.C."/>
            <person name="Klenk H.P."/>
        </authorList>
    </citation>
    <scope>NUCLEOTIDE SEQUENCE [LARGE SCALE GENOMIC DNA]</scope>
    <source>
        <strain evidence="3">DSM 14365 / CIP 107738 / JCM 11303 / AJ 13395 / SMP-2</strain>
    </source>
</reference>
<proteinExistence type="predicted"/>
<feature type="region of interest" description="Disordered" evidence="1">
    <location>
        <begin position="288"/>
        <end position="404"/>
    </location>
</feature>
<name>D0LVM7_HALO1</name>
<evidence type="ECO:0000313" key="2">
    <source>
        <dbReference type="EMBL" id="ACY19345.1"/>
    </source>
</evidence>